<dbReference type="PANTHER" id="PTHR17469:SF14">
    <property type="entry name" value="PROTEIN ITPRID1"/>
    <property type="match status" value="1"/>
</dbReference>
<feature type="region of interest" description="Disordered" evidence="3">
    <location>
        <begin position="977"/>
        <end position="1012"/>
    </location>
</feature>
<reference evidence="5" key="2">
    <citation type="submission" date="2025-09" db="UniProtKB">
        <authorList>
            <consortium name="Ensembl"/>
        </authorList>
    </citation>
    <scope>IDENTIFICATION</scope>
</reference>
<dbReference type="InterPro" id="IPR029325">
    <property type="entry name" value="ITPR-bd"/>
</dbReference>
<dbReference type="GeneTree" id="ENSGT00940000161762"/>
<dbReference type="InterPro" id="IPR043444">
    <property type="entry name" value="TESPA1-like"/>
</dbReference>
<evidence type="ECO:0000256" key="2">
    <source>
        <dbReference type="SAM" id="Coils"/>
    </source>
</evidence>
<organism evidence="5 6">
    <name type="scientific">Sciurus vulgaris</name>
    <name type="common">Eurasian red squirrel</name>
    <dbReference type="NCBI Taxonomy" id="55149"/>
    <lineage>
        <taxon>Eukaryota</taxon>
        <taxon>Metazoa</taxon>
        <taxon>Chordata</taxon>
        <taxon>Craniata</taxon>
        <taxon>Vertebrata</taxon>
        <taxon>Euteleostomi</taxon>
        <taxon>Mammalia</taxon>
        <taxon>Eutheria</taxon>
        <taxon>Euarchontoglires</taxon>
        <taxon>Glires</taxon>
        <taxon>Rodentia</taxon>
        <taxon>Sciuromorpha</taxon>
        <taxon>Sciuridae</taxon>
        <taxon>Sciurinae</taxon>
        <taxon>Sciurini</taxon>
        <taxon>Sciurus</taxon>
    </lineage>
</organism>
<gene>
    <name evidence="5" type="primary">ITPRID1</name>
</gene>
<dbReference type="OrthoDB" id="9836301at2759"/>
<dbReference type="Ensembl" id="ENSSVLT00005023031.1">
    <property type="protein sequence ID" value="ENSSVLP00005020665.1"/>
    <property type="gene ID" value="ENSSVLG00005016358.1"/>
</dbReference>
<evidence type="ECO:0000256" key="3">
    <source>
        <dbReference type="SAM" id="MobiDB-lite"/>
    </source>
</evidence>
<evidence type="ECO:0000313" key="6">
    <source>
        <dbReference type="Proteomes" id="UP000694564"/>
    </source>
</evidence>
<dbReference type="PANTHER" id="PTHR17469">
    <property type="entry name" value="SPERM SPECIFIC ANTIGEN 2-RELATED"/>
    <property type="match status" value="1"/>
</dbReference>
<proteinExistence type="predicted"/>
<keyword evidence="1 2" id="KW-0175">Coiled coil</keyword>
<protein>
    <submittedName>
        <fullName evidence="5">ITPR interacting domain containing 1</fullName>
    </submittedName>
</protein>
<dbReference type="Pfam" id="PF14722">
    <property type="entry name" value="KRAP_IP3R_bind"/>
    <property type="match status" value="1"/>
</dbReference>
<feature type="region of interest" description="Disordered" evidence="3">
    <location>
        <begin position="389"/>
        <end position="491"/>
    </location>
</feature>
<reference evidence="5" key="1">
    <citation type="submission" date="2025-08" db="UniProtKB">
        <authorList>
            <consortium name="Ensembl"/>
        </authorList>
    </citation>
    <scope>IDENTIFICATION</scope>
</reference>
<name>A0A8D2JM99_SCIVU</name>
<feature type="compositionally biased region" description="Low complexity" evidence="3">
    <location>
        <begin position="478"/>
        <end position="491"/>
    </location>
</feature>
<dbReference type="Pfam" id="PF14723">
    <property type="entry name" value="SSFA2_C"/>
    <property type="match status" value="1"/>
</dbReference>
<accession>A0A8D2JM99</accession>
<feature type="compositionally biased region" description="Polar residues" evidence="3">
    <location>
        <begin position="400"/>
        <end position="410"/>
    </location>
</feature>
<dbReference type="InterPro" id="IPR029326">
    <property type="entry name" value="SSFA2_C"/>
</dbReference>
<evidence type="ECO:0000259" key="4">
    <source>
        <dbReference type="SMART" id="SM01257"/>
    </source>
</evidence>
<evidence type="ECO:0000256" key="1">
    <source>
        <dbReference type="ARBA" id="ARBA00023054"/>
    </source>
</evidence>
<dbReference type="GO" id="GO:0005102">
    <property type="term" value="F:signaling receptor binding"/>
    <property type="evidence" value="ECO:0007669"/>
    <property type="project" value="InterPro"/>
</dbReference>
<feature type="coiled-coil region" evidence="2">
    <location>
        <begin position="875"/>
        <end position="910"/>
    </location>
</feature>
<sequence>MIGLQKYSLMMAERLRGPDRLQDGQEKNRRRILRYTKRAWAPLDEPLFLGSEEENQTVTIPRLEDAKQESIQQWLDSGFLLTMTPQNYLNQHISLLACPLGCRSLHQFSEPPTLSRGTSFNSCHSTTSVPQSILEWLEFWEKDPVEILLDLGFGAEEPDICTQIPARFLGCGSAARGINIRVFLEAQKQRMDVENPNLYGRFRQLEILDHVTNAFSSLLNDVNILQSQVEEKAGGDRVQRTGVSEAKEHPRSTSKFLRRASRWNIQRNCDPEASESFEMKDRFFIPSAKPWECGTELPAAAICHNQSHLSPLAEHWSAQACDDLTPCHAPQALLGKQWPCSFMLAKQASPSYMSEGSVRDRARKENLIHINKLRSMSHLAGKGPDSFEMEEVQSFEEETSNPLDLTSGTIGTRVDRANSCQSDSSGFLEEPPEPLPFQMPCFPSSQSPAEHGGGKPRDQSHSLVPSQDCQQESEGLGSKSTVSTSFSSQDWSILEEKSSASVVEEEPQLEATGGPSELLIPDAALAKTTMGEEHPREVSHLWQPPPLSHAEYEDTGATVTSMYCGPLGLAHITERKDRTLGPEGTEEVLMQGHHHESQSLPGIHQSQNNFLHLGLEVLGVEEGSKFCPDTSHTLLVQERPPQQLPRHREVTAYSVDLGQTSDRSVSHLNKLPGDVPTDSNAGRSRSVVTQMSSNLVSAAQSAMALGTDCGSTDLECTLHDPLTTTGPRLGTEARQVTDVSVQTYTSEFTPWPQPLTKSVSLDTGFPSLYPMGTCHTTPGLCCVCCHHHPQCCAERRSPSPAPPGCRHCPCSHADHPEAQFMKTWTALQDTTARELCSCTVLEMEAMKTVCQSFREHLEEIEQHLAGQQALFSRDMSEEERKEAEQLQTLREALRQQLEELEFQLGDRARQIREGLLLQLEFLREEPPEHYTRLQQHNWMEESNDQTLGANNHTAMDHSQQAPCSGVAQLVALASPAMETSTRMSPPSPAPEECGPAPPSSCCAGRKDTNGLL</sequence>
<feature type="compositionally biased region" description="Acidic residues" evidence="3">
    <location>
        <begin position="389"/>
        <end position="399"/>
    </location>
</feature>
<dbReference type="SMART" id="SM01257">
    <property type="entry name" value="KRAP_IP3R_bind"/>
    <property type="match status" value="1"/>
</dbReference>
<dbReference type="Proteomes" id="UP000694564">
    <property type="component" value="Chromosome 8"/>
</dbReference>
<feature type="domain" description="ITPR-interacting" evidence="4">
    <location>
        <begin position="112"/>
        <end position="264"/>
    </location>
</feature>
<keyword evidence="6" id="KW-1185">Reference proteome</keyword>
<evidence type="ECO:0000313" key="5">
    <source>
        <dbReference type="Ensembl" id="ENSSVLP00005020665.1"/>
    </source>
</evidence>
<dbReference type="AlphaFoldDB" id="A0A8D2JM99"/>
<feature type="compositionally biased region" description="Polar residues" evidence="3">
    <location>
        <begin position="461"/>
        <end position="473"/>
    </location>
</feature>